<sequence length="1119" mass="122282">MADGATLKLWLSDEEFRLGRLFDRHELVVQANLSEAELRRCQRFYGRGVDGLRRVGYSPADIIKKYPALTLAVLVGHAGLAYDQGRYWEDFWTELGVPADPVFENALRTHLGNLLRRFRLTEFPDLSRNYIRLMAMHAGVPVHCVGDLVRVVEQHLLDGRERSAGGLVTWLTAPGKEHRLTELDVPVRNFITHGGEFALDVLDRILEFADHVVDHPDTWDDYELATETTGLPTILLDALIEELRTHPIGSDRTRVGEPRRRKPRLRCAVDTGELRLELPYPLDGATEPWQLSFDGDIRQVWPEPGWGVDDDRHPPTVVGVDAPVREIVVEHRAGGIATVVPVVDKADPLLLFTVDGQRLTGTAALPHEVVALYPSDATLHDSVGGEPVTPVLTPTEPVGWRGWRIGRFDLADRQSLQLIRDGRRPGVLRGVRITAAAALELPEPVAGIRTVRGLPVHAARPTVVLPAHPAEWRVLVRPAGTASWWIDETWTAETEETELDPFDGQPPGLLGLFEIAVVGPSGPGLRQTVFLAEGLQLRFDRPFRWPVAGGLLPVTATVAIPAPLRVDTGSMDFAATDRALALQVAGRDQQFRLLVDPPAIEVRLTEHRRPAQWRTSAPVVPPAALEAHAVFAIRVPGQVRVRFAVMVADRVLHTVDPDQAEGVFQASTRAFVDCVRAVGDCRIVANITAFDGASVRVTLATVRAEQLCRSIALDGAELVFTGLADRDDLAVHLWLVTAPWAGARTVEITGPRVPLPADVVDAGPLLAQVFVDDPWVSVAAPTEPGPSAVRLAQPGWFAGPDGDREQLSRFLAGDGPAPADAIPEVWAALLRTPDATGQVPDGLVQLLHRDPRSALETLGDSATSVDELAAAVIRTGLAERSFAADFTLNELHHNPWVGCMVEMADLPSLYRRRDQVAAERADTLAYLADKGGDLLLEVLRVGKARELHQGIFDAQVVALDRLPHAQIDALVSQLRLVPGAYLDLDTRVIANLEAFGRRADWVRTGWSGDFAAATAGALGDIRGADRRCYDVIRARNEVLAGVDPGEYPWTLLSVQSATLAMSARLRAHGIIRHPPLPAELTEPWNCMAEVAPRLVLTDLLIAEAFVTHVQHGDLTGADR</sequence>
<proteinExistence type="predicted"/>
<reference evidence="1" key="1">
    <citation type="submission" date="2021-07" db="EMBL/GenBank/DDBJ databases">
        <title>Candidatus Kaistella beijingensis sp. nov. isolated from a municipal wastewater treatment plant is involved in sludge foaming.</title>
        <authorList>
            <person name="Song Y."/>
            <person name="Liu S.-J."/>
        </authorList>
    </citation>
    <scope>NUCLEOTIDE SEQUENCE</scope>
    <source>
        <strain evidence="1">DSM 43998</strain>
    </source>
</reference>
<evidence type="ECO:0000313" key="1">
    <source>
        <dbReference type="EMBL" id="QXQ15029.1"/>
    </source>
</evidence>
<gene>
    <name evidence="1" type="ORF">KV203_06650</name>
</gene>
<organism evidence="1 2">
    <name type="scientific">Skermania pinensis</name>
    <dbReference type="NCBI Taxonomy" id="39122"/>
    <lineage>
        <taxon>Bacteria</taxon>
        <taxon>Bacillati</taxon>
        <taxon>Actinomycetota</taxon>
        <taxon>Actinomycetes</taxon>
        <taxon>Mycobacteriales</taxon>
        <taxon>Gordoniaceae</taxon>
        <taxon>Skermania</taxon>
    </lineage>
</organism>
<accession>A0ABX8SAZ6</accession>
<dbReference type="Proteomes" id="UP000887023">
    <property type="component" value="Chromosome"/>
</dbReference>
<evidence type="ECO:0000313" key="2">
    <source>
        <dbReference type="Proteomes" id="UP000887023"/>
    </source>
</evidence>
<dbReference type="RefSeq" id="WP_157079750.1">
    <property type="nucleotide sequence ID" value="NZ_CBCRUZ010000024.1"/>
</dbReference>
<keyword evidence="2" id="KW-1185">Reference proteome</keyword>
<dbReference type="EMBL" id="CP079105">
    <property type="protein sequence ID" value="QXQ15029.1"/>
    <property type="molecule type" value="Genomic_DNA"/>
</dbReference>
<name>A0ABX8SAZ6_9ACTN</name>
<protein>
    <submittedName>
        <fullName evidence="1">Uncharacterized protein</fullName>
    </submittedName>
</protein>